<feature type="transmembrane region" description="Helical" evidence="7">
    <location>
        <begin position="100"/>
        <end position="120"/>
    </location>
</feature>
<dbReference type="GO" id="GO:0004252">
    <property type="term" value="F:serine-type endopeptidase activity"/>
    <property type="evidence" value="ECO:0007669"/>
    <property type="project" value="InterPro"/>
</dbReference>
<evidence type="ECO:0000256" key="3">
    <source>
        <dbReference type="ARBA" id="ARBA00022692"/>
    </source>
</evidence>
<dbReference type="GO" id="GO:0016020">
    <property type="term" value="C:membrane"/>
    <property type="evidence" value="ECO:0007669"/>
    <property type="project" value="UniProtKB-SubCell"/>
</dbReference>
<keyword evidence="9" id="KW-0645">Protease</keyword>
<evidence type="ECO:0000256" key="1">
    <source>
        <dbReference type="ARBA" id="ARBA00004141"/>
    </source>
</evidence>
<feature type="transmembrane region" description="Helical" evidence="7">
    <location>
        <begin position="207"/>
        <end position="226"/>
    </location>
</feature>
<dbReference type="InterPro" id="IPR050925">
    <property type="entry name" value="Rhomboid_protease_S54"/>
</dbReference>
<feature type="domain" description="Peptidase S54 rhomboid" evidence="8">
    <location>
        <begin position="59"/>
        <end position="226"/>
    </location>
</feature>
<proteinExistence type="inferred from homology"/>
<evidence type="ECO:0000256" key="5">
    <source>
        <dbReference type="ARBA" id="ARBA00022989"/>
    </source>
</evidence>
<feature type="transmembrane region" description="Helical" evidence="7">
    <location>
        <begin position="14"/>
        <end position="33"/>
    </location>
</feature>
<dbReference type="EMBL" id="DQVM01000041">
    <property type="protein sequence ID" value="HIQ29371.1"/>
    <property type="molecule type" value="Genomic_DNA"/>
</dbReference>
<accession>A0A832ZXY1</accession>
<comment type="similarity">
    <text evidence="2">Belongs to the peptidase S54 family.</text>
</comment>
<dbReference type="AlphaFoldDB" id="A0A832ZXY1"/>
<evidence type="ECO:0000256" key="6">
    <source>
        <dbReference type="ARBA" id="ARBA00023136"/>
    </source>
</evidence>
<feature type="transmembrane region" description="Helical" evidence="7">
    <location>
        <begin position="40"/>
        <end position="57"/>
    </location>
</feature>
<feature type="transmembrane region" description="Helical" evidence="7">
    <location>
        <begin position="172"/>
        <end position="201"/>
    </location>
</feature>
<evidence type="ECO:0000256" key="2">
    <source>
        <dbReference type="ARBA" id="ARBA00009045"/>
    </source>
</evidence>
<sequence length="232" mass="25804">MYYWEKKTGLGSPAVYTLIALNVVIWVVTSIYYITSPEGYIRFLYSFGVIPILITHGENLHTLITHMFLHDSTGILHILLNMYVLFLFGRDMEKTLGTKLFLVLYFSSGLAGALLHIYYFTYFFPQPTTPSELLSCFRLGYPPCTPSIGASGAIFGVMAGFAILYPTRPLMVFLGLFLPIAAPAIVVILILGVVQTLFMLATPFSSIAYTAHVGGFITGLLTTLLYKKTRRV</sequence>
<feature type="transmembrane region" description="Helical" evidence="7">
    <location>
        <begin position="140"/>
        <end position="165"/>
    </location>
</feature>
<evidence type="ECO:0000256" key="7">
    <source>
        <dbReference type="SAM" id="Phobius"/>
    </source>
</evidence>
<protein>
    <submittedName>
        <fullName evidence="9">Rhomboid family intramembrane serine protease</fullName>
    </submittedName>
</protein>
<dbReference type="InterPro" id="IPR035952">
    <property type="entry name" value="Rhomboid-like_sf"/>
</dbReference>
<evidence type="ECO:0000256" key="4">
    <source>
        <dbReference type="ARBA" id="ARBA00022801"/>
    </source>
</evidence>
<dbReference type="Gene3D" id="1.20.1540.10">
    <property type="entry name" value="Rhomboid-like"/>
    <property type="match status" value="1"/>
</dbReference>
<evidence type="ECO:0000313" key="10">
    <source>
        <dbReference type="Proteomes" id="UP000608579"/>
    </source>
</evidence>
<evidence type="ECO:0000313" key="9">
    <source>
        <dbReference type="EMBL" id="HIQ29371.1"/>
    </source>
</evidence>
<name>A0A832ZXY1_CALS0</name>
<dbReference type="Pfam" id="PF01694">
    <property type="entry name" value="Rhomboid"/>
    <property type="match status" value="1"/>
</dbReference>
<comment type="caution">
    <text evidence="9">The sequence shown here is derived from an EMBL/GenBank/DDBJ whole genome shotgun (WGS) entry which is preliminary data.</text>
</comment>
<dbReference type="PANTHER" id="PTHR43731:SF14">
    <property type="entry name" value="PRESENILIN-ASSOCIATED RHOMBOID-LIKE PROTEIN, MITOCHONDRIAL"/>
    <property type="match status" value="1"/>
</dbReference>
<keyword evidence="3 7" id="KW-0812">Transmembrane</keyword>
<dbReference type="GO" id="GO:0006508">
    <property type="term" value="P:proteolysis"/>
    <property type="evidence" value="ECO:0007669"/>
    <property type="project" value="UniProtKB-KW"/>
</dbReference>
<gene>
    <name evidence="9" type="ORF">EYH45_02275</name>
</gene>
<comment type="subcellular location">
    <subcellularLocation>
        <location evidence="1">Membrane</location>
        <topology evidence="1">Multi-pass membrane protein</topology>
    </subcellularLocation>
</comment>
<feature type="non-terminal residue" evidence="9">
    <location>
        <position position="232"/>
    </location>
</feature>
<organism evidence="9 10">
    <name type="scientific">Caldiarchaeum subterraneum</name>
    <dbReference type="NCBI Taxonomy" id="311458"/>
    <lineage>
        <taxon>Archaea</taxon>
        <taxon>Nitrososphaerota</taxon>
        <taxon>Candidatus Caldarchaeales</taxon>
        <taxon>Candidatus Caldarchaeaceae</taxon>
        <taxon>Candidatus Caldarchaeum</taxon>
    </lineage>
</organism>
<dbReference type="InterPro" id="IPR022764">
    <property type="entry name" value="Peptidase_S54_rhomboid_dom"/>
</dbReference>
<evidence type="ECO:0000259" key="8">
    <source>
        <dbReference type="Pfam" id="PF01694"/>
    </source>
</evidence>
<keyword evidence="5 7" id="KW-1133">Transmembrane helix</keyword>
<dbReference type="SUPFAM" id="SSF144091">
    <property type="entry name" value="Rhomboid-like"/>
    <property type="match status" value="1"/>
</dbReference>
<dbReference type="PANTHER" id="PTHR43731">
    <property type="entry name" value="RHOMBOID PROTEASE"/>
    <property type="match status" value="1"/>
</dbReference>
<keyword evidence="4" id="KW-0378">Hydrolase</keyword>
<dbReference type="Proteomes" id="UP000608579">
    <property type="component" value="Unassembled WGS sequence"/>
</dbReference>
<keyword evidence="6 7" id="KW-0472">Membrane</keyword>
<feature type="transmembrane region" description="Helical" evidence="7">
    <location>
        <begin position="63"/>
        <end position="88"/>
    </location>
</feature>
<reference evidence="9" key="1">
    <citation type="journal article" date="2020" name="ISME J.">
        <title>Gammaproteobacteria mediating utilization of methyl-, sulfur- and petroleum organic compounds in deep ocean hydrothermal plumes.</title>
        <authorList>
            <person name="Zhou Z."/>
            <person name="Liu Y."/>
            <person name="Pan J."/>
            <person name="Cron B.R."/>
            <person name="Toner B.M."/>
            <person name="Anantharaman K."/>
            <person name="Breier J.A."/>
            <person name="Dick G.J."/>
            <person name="Li M."/>
        </authorList>
    </citation>
    <scope>NUCLEOTIDE SEQUENCE</scope>
    <source>
        <strain evidence="9">SZUA-1515</strain>
    </source>
</reference>